<dbReference type="Proteomes" id="UP000186922">
    <property type="component" value="Unassembled WGS sequence"/>
</dbReference>
<reference evidence="1 2" key="1">
    <citation type="journal article" date="2016" name="Nat. Commun.">
        <title>Extremotolerant tardigrade genome and improved radiotolerance of human cultured cells by tardigrade-unique protein.</title>
        <authorList>
            <person name="Hashimoto T."/>
            <person name="Horikawa D.D."/>
            <person name="Saito Y."/>
            <person name="Kuwahara H."/>
            <person name="Kozuka-Hata H."/>
            <person name="Shin-I T."/>
            <person name="Minakuchi Y."/>
            <person name="Ohishi K."/>
            <person name="Motoyama A."/>
            <person name="Aizu T."/>
            <person name="Enomoto A."/>
            <person name="Kondo K."/>
            <person name="Tanaka S."/>
            <person name="Hara Y."/>
            <person name="Koshikawa S."/>
            <person name="Sagara H."/>
            <person name="Miura T."/>
            <person name="Yokobori S."/>
            <person name="Miyagawa K."/>
            <person name="Suzuki Y."/>
            <person name="Kubo T."/>
            <person name="Oyama M."/>
            <person name="Kohara Y."/>
            <person name="Fujiyama A."/>
            <person name="Arakawa K."/>
            <person name="Katayama T."/>
            <person name="Toyoda A."/>
            <person name="Kunieda T."/>
        </authorList>
    </citation>
    <scope>NUCLEOTIDE SEQUENCE [LARGE SCALE GENOMIC DNA]</scope>
    <source>
        <strain evidence="1 2">YOKOZUNA-1</strain>
    </source>
</reference>
<dbReference type="EMBL" id="BDGG01000003">
    <property type="protein sequence ID" value="GAU96364.1"/>
    <property type="molecule type" value="Genomic_DNA"/>
</dbReference>
<gene>
    <name evidence="1" type="primary">RvY_07820-1</name>
    <name evidence="1" type="synonym">RvY_07820.1</name>
    <name evidence="1" type="ORF">RvY_07820</name>
</gene>
<comment type="caution">
    <text evidence="1">The sequence shown here is derived from an EMBL/GenBank/DDBJ whole genome shotgun (WGS) entry which is preliminary data.</text>
</comment>
<organism evidence="1 2">
    <name type="scientific">Ramazzottius varieornatus</name>
    <name type="common">Water bear</name>
    <name type="synonym">Tardigrade</name>
    <dbReference type="NCBI Taxonomy" id="947166"/>
    <lineage>
        <taxon>Eukaryota</taxon>
        <taxon>Metazoa</taxon>
        <taxon>Ecdysozoa</taxon>
        <taxon>Tardigrada</taxon>
        <taxon>Eutardigrada</taxon>
        <taxon>Parachela</taxon>
        <taxon>Hypsibioidea</taxon>
        <taxon>Ramazzottiidae</taxon>
        <taxon>Ramazzottius</taxon>
    </lineage>
</organism>
<name>A0A1D1V3J3_RAMVA</name>
<evidence type="ECO:0000313" key="2">
    <source>
        <dbReference type="Proteomes" id="UP000186922"/>
    </source>
</evidence>
<keyword evidence="2" id="KW-1185">Reference proteome</keyword>
<protein>
    <submittedName>
        <fullName evidence="1">Uncharacterized protein</fullName>
    </submittedName>
</protein>
<evidence type="ECO:0000313" key="1">
    <source>
        <dbReference type="EMBL" id="GAU96364.1"/>
    </source>
</evidence>
<dbReference type="AlphaFoldDB" id="A0A1D1V3J3"/>
<proteinExistence type="predicted"/>
<sequence>MGIETLRNGTTRKRKDHCNSKILKCVLRSARVIGSAVQSPSATINHQTFDWVRRVDAPARWRNTSSNFPLTSEKLLPVLHDLRSLVLHKLLASCAHCFQSVPNNVQQNTCNKTELLLKNKSCDTGCNKQSFAGFASGAYFGSSKESSE</sequence>
<accession>A0A1D1V3J3</accession>